<evidence type="ECO:0000313" key="4">
    <source>
        <dbReference type="EMBL" id="KOO34593.1"/>
    </source>
</evidence>
<dbReference type="Gene3D" id="3.30.200.20">
    <property type="entry name" value="Phosphorylase Kinase, domain 1"/>
    <property type="match status" value="1"/>
</dbReference>
<dbReference type="EMBL" id="JWZX01001167">
    <property type="protein sequence ID" value="KOO34593.1"/>
    <property type="molecule type" value="Genomic_DNA"/>
</dbReference>
<dbReference type="PANTHER" id="PTHR12117">
    <property type="entry name" value="HISTONE ACETYLTRANSFERASE COMPLEX"/>
    <property type="match status" value="1"/>
</dbReference>
<dbReference type="AlphaFoldDB" id="A0A0M0K873"/>
<sequence>MFGMLAMIFTAGLHVTSLTKKPCDRGAPICMKQTTRPPAAKGFAAKKKASKPAPVVPLDPSCAAAMLVLEEGERDLEHYLNPAHFADPATMEDITRRLQAGDLVVIKDAFRPEFAEMVFTELSASSVAWELNEAYFPDGYAHLHNNVYERSSWSARLNSTLDMFAAKASRAFISKLTGRDCTGDTTGAPSWYDTGHHSLPHTDWVGQRTVAYVWHLSKNWKPEWGGLMPAVGIFTRAQGLYWAQHDHAVATYPASFNSLVLFIVTTTSAHFVTTVSPHHTGKRLTFNGWYQSSWLPRLDDPLLEEMLSSEEHPRRDSMTHTQLQLLTDQLNDPWQNISPKQRLTKFLSKSEIFGKARPKLFGLDLTASRSRSKNPQDNELDVSKHIKGEPALEPAPRVDSQSVMSPSLTKVVMQIRGADSRLIKESTVDRTQRLITFDELEKPMKELGSGEFCVALLSKLDGKDVVVKMLKLRQRKNPTASEDLLSESTLLMAMRHPHVLGAIAHGLDPDGLPFI</sequence>
<feature type="domain" description="Protein kinase" evidence="3">
    <location>
        <begin position="441"/>
        <end position="515"/>
    </location>
</feature>
<protein>
    <submittedName>
        <fullName evidence="4">Proline hydroxylase</fullName>
    </submittedName>
</protein>
<reference evidence="5" key="1">
    <citation type="journal article" date="2015" name="PLoS Genet.">
        <title>Genome Sequence and Transcriptome Analyses of Chrysochromulina tobin: Metabolic Tools for Enhanced Algal Fitness in the Prominent Order Prymnesiales (Haptophyceae).</title>
        <authorList>
            <person name="Hovde B.T."/>
            <person name="Deodato C.R."/>
            <person name="Hunsperger H.M."/>
            <person name="Ryken S.A."/>
            <person name="Yost W."/>
            <person name="Jha R.K."/>
            <person name="Patterson J."/>
            <person name="Monnat R.J. Jr."/>
            <person name="Barlow S.B."/>
            <person name="Starkenburg S.R."/>
            <person name="Cattolico R.A."/>
        </authorList>
    </citation>
    <scope>NUCLEOTIDE SEQUENCE</scope>
    <source>
        <strain evidence="5">CCMP291</strain>
    </source>
</reference>
<dbReference type="InterPro" id="IPR051842">
    <property type="entry name" value="uS12_prolyl_hydroxylase"/>
</dbReference>
<dbReference type="Gene3D" id="2.60.120.620">
    <property type="entry name" value="q2cbj1_9rhob like domain"/>
    <property type="match status" value="1"/>
</dbReference>
<dbReference type="InterPro" id="IPR039558">
    <property type="entry name" value="TPA1/OFD1_N"/>
</dbReference>
<dbReference type="OrthoDB" id="430522at2759"/>
<evidence type="ECO:0000256" key="2">
    <source>
        <dbReference type="SAM" id="SignalP"/>
    </source>
</evidence>
<dbReference type="InterPro" id="IPR000719">
    <property type="entry name" value="Prot_kinase_dom"/>
</dbReference>
<evidence type="ECO:0000259" key="3">
    <source>
        <dbReference type="PROSITE" id="PS50011"/>
    </source>
</evidence>
<feature type="chain" id="PRO_5005602465" evidence="2">
    <location>
        <begin position="20"/>
        <end position="515"/>
    </location>
</feature>
<feature type="non-terminal residue" evidence="4">
    <location>
        <position position="515"/>
    </location>
</feature>
<dbReference type="GO" id="GO:0031543">
    <property type="term" value="F:peptidyl-proline dioxygenase activity"/>
    <property type="evidence" value="ECO:0007669"/>
    <property type="project" value="TreeGrafter"/>
</dbReference>
<keyword evidence="2" id="KW-0732">Signal</keyword>
<feature type="signal peptide" evidence="2">
    <location>
        <begin position="1"/>
        <end position="19"/>
    </location>
</feature>
<dbReference type="PANTHER" id="PTHR12117:SF0">
    <property type="entry name" value="PROLYL 3-HYDROXYLASE OGFOD1"/>
    <property type="match status" value="1"/>
</dbReference>
<evidence type="ECO:0000256" key="1">
    <source>
        <dbReference type="SAM" id="MobiDB-lite"/>
    </source>
</evidence>
<feature type="compositionally biased region" description="Basic and acidic residues" evidence="1">
    <location>
        <begin position="381"/>
        <end position="390"/>
    </location>
</feature>
<dbReference type="Pfam" id="PF13661">
    <property type="entry name" value="2OG-FeII_Oxy_4"/>
    <property type="match status" value="1"/>
</dbReference>
<feature type="region of interest" description="Disordered" evidence="1">
    <location>
        <begin position="367"/>
        <end position="404"/>
    </location>
</feature>
<dbReference type="GO" id="GO:0004672">
    <property type="term" value="F:protein kinase activity"/>
    <property type="evidence" value="ECO:0007669"/>
    <property type="project" value="InterPro"/>
</dbReference>
<dbReference type="SUPFAM" id="SSF56112">
    <property type="entry name" value="Protein kinase-like (PK-like)"/>
    <property type="match status" value="1"/>
</dbReference>
<accession>A0A0M0K873</accession>
<keyword evidence="5" id="KW-1185">Reference proteome</keyword>
<gene>
    <name evidence="4" type="ORF">Ctob_015274</name>
</gene>
<dbReference type="InterPro" id="IPR011009">
    <property type="entry name" value="Kinase-like_dom_sf"/>
</dbReference>
<dbReference type="GO" id="GO:0005524">
    <property type="term" value="F:ATP binding"/>
    <property type="evidence" value="ECO:0007669"/>
    <property type="project" value="InterPro"/>
</dbReference>
<dbReference type="Proteomes" id="UP000037460">
    <property type="component" value="Unassembled WGS sequence"/>
</dbReference>
<evidence type="ECO:0000313" key="5">
    <source>
        <dbReference type="Proteomes" id="UP000037460"/>
    </source>
</evidence>
<feature type="compositionally biased region" description="Polar residues" evidence="1">
    <location>
        <begin position="367"/>
        <end position="377"/>
    </location>
</feature>
<name>A0A0M0K873_9EUKA</name>
<dbReference type="PROSITE" id="PS50011">
    <property type="entry name" value="PROTEIN_KINASE_DOM"/>
    <property type="match status" value="1"/>
</dbReference>
<dbReference type="GO" id="GO:0006449">
    <property type="term" value="P:regulation of translational termination"/>
    <property type="evidence" value="ECO:0007669"/>
    <property type="project" value="TreeGrafter"/>
</dbReference>
<comment type="caution">
    <text evidence="4">The sequence shown here is derived from an EMBL/GenBank/DDBJ whole genome shotgun (WGS) entry which is preliminary data.</text>
</comment>
<proteinExistence type="predicted"/>
<dbReference type="GO" id="GO:0005737">
    <property type="term" value="C:cytoplasm"/>
    <property type="evidence" value="ECO:0007669"/>
    <property type="project" value="TreeGrafter"/>
</dbReference>
<organism evidence="4 5">
    <name type="scientific">Chrysochromulina tobinii</name>
    <dbReference type="NCBI Taxonomy" id="1460289"/>
    <lineage>
        <taxon>Eukaryota</taxon>
        <taxon>Haptista</taxon>
        <taxon>Haptophyta</taxon>
        <taxon>Prymnesiophyceae</taxon>
        <taxon>Prymnesiales</taxon>
        <taxon>Chrysochromulinaceae</taxon>
        <taxon>Chrysochromulina</taxon>
    </lineage>
</organism>